<protein>
    <submittedName>
        <fullName evidence="5">Uncharacterized protein</fullName>
    </submittedName>
</protein>
<reference evidence="8 12" key="6">
    <citation type="submission" date="2018-12" db="EMBL/GenBank/DDBJ databases">
        <title>Draft Genome Sequences Human Pathogenic Acinetobacter baumannii Strains.</title>
        <authorList>
            <person name="Madhi M."/>
            <person name="Ronco T."/>
            <person name="Olsen R.H."/>
            <person name="Hassani A."/>
        </authorList>
    </citation>
    <scope>NUCLEOTIDE SEQUENCE [LARGE SCALE GENOMIC DNA]</scope>
    <source>
        <strain evidence="8 12">AB3</strain>
    </source>
</reference>
<dbReference type="EMBL" id="CP008707">
    <property type="protein sequence ID" value="AKA33599.1"/>
    <property type="molecule type" value="Genomic_DNA"/>
</dbReference>
<evidence type="ECO:0000256" key="1">
    <source>
        <dbReference type="SAM" id="Phobius"/>
    </source>
</evidence>
<evidence type="ECO:0000313" key="7">
    <source>
        <dbReference type="EMBL" id="QTK45719.1"/>
    </source>
</evidence>
<dbReference type="EMBL" id="CP072272">
    <property type="protein sequence ID" value="QTK45719.1"/>
    <property type="molecule type" value="Genomic_DNA"/>
</dbReference>
<organism evidence="5 13">
    <name type="scientific">Acinetobacter baumannii</name>
    <dbReference type="NCBI Taxonomy" id="470"/>
    <lineage>
        <taxon>Bacteria</taxon>
        <taxon>Pseudomonadati</taxon>
        <taxon>Pseudomonadota</taxon>
        <taxon>Gammaproteobacteria</taxon>
        <taxon>Moraxellales</taxon>
        <taxon>Moraxellaceae</taxon>
        <taxon>Acinetobacter</taxon>
        <taxon>Acinetobacter calcoaceticus/baumannii complex</taxon>
    </lineage>
</organism>
<proteinExistence type="predicted"/>
<gene>
    <name evidence="2" type="ORF">ABUW_4030</name>
    <name evidence="6" type="ORF">B9W25_18005</name>
    <name evidence="8" type="ORF">EJ062_09940</name>
    <name evidence="5" type="ORF">F2P40_17510</name>
    <name evidence="7" type="ORF">J6E47_21000</name>
    <name evidence="4" type="ORF">LV35_03783</name>
</gene>
<evidence type="ECO:0000313" key="5">
    <source>
        <dbReference type="EMBL" id="MQR51097.1"/>
    </source>
</evidence>
<dbReference type="PATRIC" id="fig|470.1325.peg.3760"/>
<reference evidence="4 10" key="4">
    <citation type="submission" date="2016-01" db="EMBL/GenBank/DDBJ databases">
        <title>Draft sequences of Acinetobacter baumannii isolates from wounded military personnel.</title>
        <authorList>
            <person name="Arivett B.A."/>
            <person name="Fiester S.E."/>
            <person name="Ream D.C."/>
            <person name="Actis L.A."/>
        </authorList>
    </citation>
    <scope>NUCLEOTIDE SEQUENCE [LARGE SCALE GENOMIC DNA]</scope>
    <source>
        <strain evidence="4 10">AB2828</strain>
    </source>
</reference>
<reference evidence="3" key="3">
    <citation type="journal article" date="2016" name="Antimicrob. Agents Chemother.">
        <title>Novel Aminoglycoside Resistance Transposons and Transposon-Derived Circular Forms Detected in Carbapenem-Resistant Acinetobacter baumannii Clinical Isolates.</title>
        <authorList>
            <person name="Karah N."/>
            <person name="Dwibedi C.K."/>
            <person name="Sjostrom K."/>
            <person name="Edquist P."/>
            <person name="Johansson A."/>
            <person name="Wai S.N."/>
            <person name="Uhlin B.E."/>
        </authorList>
    </citation>
    <scope>NUCLEOTIDE SEQUENCE</scope>
    <source>
        <strain evidence="3">A105</strain>
        <plasmid evidence="3">pA105-1</plasmid>
    </source>
</reference>
<dbReference type="EMBL" id="RXLU01000052">
    <property type="protein sequence ID" value="RTQ80436.1"/>
    <property type="molecule type" value="Genomic_DNA"/>
</dbReference>
<geneLocation type="plasmid" evidence="3">
    <name>pA105-1</name>
</geneLocation>
<reference evidence="9" key="2">
    <citation type="submission" date="2015-03" db="EMBL/GenBank/DDBJ databases">
        <authorList>
            <person name="Gallagher L.A."/>
            <person name="Hayden H.S."/>
            <person name="Weiss E.J."/>
            <person name="Hager K.R."/>
            <person name="Ramage E."/>
            <person name="Radey M.R."/>
            <person name="Bydalek R."/>
            <person name="Manoil C."/>
            <person name="Miller S.I."/>
            <person name="Brittnacher M.J."/>
        </authorList>
    </citation>
    <scope>NUCLEOTIDE SEQUENCE [LARGE SCALE GENOMIC DNA]</scope>
    <source>
        <strain evidence="9">AB5075-UW</strain>
        <plasmid evidence="9">p1AB5075</plasmid>
    </source>
</reference>
<dbReference type="EMBL" id="NEPB01000064">
    <property type="protein sequence ID" value="PRN29968.1"/>
    <property type="molecule type" value="Genomic_DNA"/>
</dbReference>
<dbReference type="Proteomes" id="UP000461234">
    <property type="component" value="Unassembled WGS sequence"/>
</dbReference>
<reference evidence="7" key="8">
    <citation type="submission" date="2021-03" db="EMBL/GenBank/DDBJ databases">
        <title>Complete genome sequencing of Acinetobacter baumannii.</title>
        <authorList>
            <person name="Yadav B."/>
            <person name="Makwana N."/>
            <person name="Kharat A.S."/>
            <person name="Veeraraghavan B."/>
            <person name="Vijayakumar S."/>
            <person name="Priya M."/>
        </authorList>
    </citation>
    <scope>NUCLEOTIDE SEQUENCE</scope>
    <source>
        <strain evidence="7">KSK6</strain>
        <plasmid evidence="7">p2KSK6</plasmid>
    </source>
</reference>
<dbReference type="Proteomes" id="UP000237823">
    <property type="component" value="Unassembled WGS sequence"/>
</dbReference>
<evidence type="ECO:0000313" key="13">
    <source>
        <dbReference type="Proteomes" id="UP000461234"/>
    </source>
</evidence>
<feature type="transmembrane region" description="Helical" evidence="1">
    <location>
        <begin position="12"/>
        <end position="29"/>
    </location>
</feature>
<dbReference type="EMBL" id="LRDT01000050">
    <property type="protein sequence ID" value="KZA11483.1"/>
    <property type="molecule type" value="Genomic_DNA"/>
</dbReference>
<name>A0A0B4AXT3_ACIBA</name>
<dbReference type="RefSeq" id="WP_000834290.1">
    <property type="nucleotide sequence ID" value="NC_025104.1"/>
</dbReference>
<dbReference type="Proteomes" id="UP000268239">
    <property type="component" value="Unassembled WGS sequence"/>
</dbReference>
<evidence type="ECO:0000313" key="11">
    <source>
        <dbReference type="Proteomes" id="UP000237823"/>
    </source>
</evidence>
<dbReference type="EMBL" id="KR535992">
    <property type="protein sequence ID" value="ALN43353.1"/>
    <property type="molecule type" value="Genomic_DNA"/>
</dbReference>
<reference evidence="6 11" key="5">
    <citation type="submission" date="2017-04" db="EMBL/GenBank/DDBJ databases">
        <title>Comparison of Acinetobacter baumannii whole genome sequences from two major hospitals in Kuwait.</title>
        <authorList>
            <person name="Nasser K."/>
            <person name="Habibi N."/>
            <person name="Khan M.W."/>
            <person name="Purohit P."/>
            <person name="Al-Obaid I."/>
            <person name="Dhar R."/>
            <person name="Al-Fouzan W."/>
            <person name="Mustafa A.S."/>
        </authorList>
    </citation>
    <scope>NUCLEOTIDE SEQUENCE [LARGE SCALE GENOMIC DNA]</scope>
    <source>
        <strain evidence="6 11">KUFAR57</strain>
    </source>
</reference>
<geneLocation type="plasmid" evidence="7 14">
    <name>p2KSK6</name>
</geneLocation>
<accession>A0A0B4AXT3</accession>
<evidence type="ECO:0000313" key="4">
    <source>
        <dbReference type="EMBL" id="KZA11483.1"/>
    </source>
</evidence>
<dbReference type="EMBL" id="WIOC01000029">
    <property type="protein sequence ID" value="MQR51097.1"/>
    <property type="molecule type" value="Genomic_DNA"/>
</dbReference>
<dbReference type="Proteomes" id="UP000664966">
    <property type="component" value="Plasmid p2KSK6"/>
</dbReference>
<keyword evidence="1" id="KW-1133">Transmembrane helix</keyword>
<geneLocation type="plasmid" evidence="2 9">
    <name>p1AB5075</name>
</geneLocation>
<evidence type="ECO:0000313" key="14">
    <source>
        <dbReference type="Proteomes" id="UP000664966"/>
    </source>
</evidence>
<keyword evidence="1" id="KW-0812">Transmembrane</keyword>
<evidence type="ECO:0000313" key="10">
    <source>
        <dbReference type="Proteomes" id="UP000076296"/>
    </source>
</evidence>
<evidence type="ECO:0000313" key="12">
    <source>
        <dbReference type="Proteomes" id="UP000268239"/>
    </source>
</evidence>
<evidence type="ECO:0000313" key="9">
    <source>
        <dbReference type="Proteomes" id="UP000032746"/>
    </source>
</evidence>
<sequence>MKSELHCFENKIATIFIIAIFLFFIFVFIKHFDHIHAALWPKVSAQGEPCLYKTVGYITSPKDGTSTEIKGWVCPTDKNISSSNR</sequence>
<evidence type="ECO:0000313" key="2">
    <source>
        <dbReference type="EMBL" id="AKA33599.1"/>
    </source>
</evidence>
<dbReference type="AlphaFoldDB" id="A0A0B4AXT3"/>
<evidence type="ECO:0000313" key="6">
    <source>
        <dbReference type="EMBL" id="PRN29968.1"/>
    </source>
</evidence>
<reference evidence="5 13" key="7">
    <citation type="submission" date="2019-10" db="EMBL/GenBank/DDBJ databases">
        <title>Genetic environment of the oxa23 gene and comparative analysis of carbapenem resistant Acinetobacter baumannii isolates belonging to global clone 1, lineage 2 recovered in a burns hospital outbreak in 2012-2013.</title>
        <authorList>
            <person name="Douraghi M."/>
            <person name="Aris P."/>
            <person name="Kenyon J."/>
            <person name="Hamidian M."/>
        </authorList>
    </citation>
    <scope>NUCLEOTIDE SEQUENCE [LARGE SCALE GENOMIC DNA]</scope>
    <source>
        <strain evidence="5 13">ABS103</strain>
    </source>
</reference>
<dbReference type="Proteomes" id="UP000076296">
    <property type="component" value="Unassembled WGS sequence"/>
</dbReference>
<keyword evidence="2" id="KW-0614">Plasmid</keyword>
<keyword evidence="1" id="KW-0472">Membrane</keyword>
<evidence type="ECO:0000313" key="8">
    <source>
        <dbReference type="EMBL" id="RTQ80436.1"/>
    </source>
</evidence>
<evidence type="ECO:0000313" key="3">
    <source>
        <dbReference type="EMBL" id="ALN43353.1"/>
    </source>
</evidence>
<reference evidence="2 9" key="1">
    <citation type="journal article" date="2015" name="J. Bacteriol.">
        <title>Resources for Genetic and Genomic Analysis of Emerging Pathogen Acinetobacter baumannii.</title>
        <authorList>
            <person name="Gallagher L.A."/>
            <person name="Ramage E."/>
            <person name="Weiss E.J."/>
            <person name="Radey M."/>
            <person name="Hayden H.S."/>
            <person name="Held K.G."/>
            <person name="Huse H.K."/>
            <person name="Zurawski D.V."/>
            <person name="Brittnacher M.J."/>
            <person name="Manoil C."/>
        </authorList>
    </citation>
    <scope>NUCLEOTIDE SEQUENCE [LARGE SCALE GENOMIC DNA]</scope>
    <source>
        <strain evidence="2 9">AB5075-UW</strain>
        <plasmid evidence="2 9">p1AB5075</plasmid>
    </source>
</reference>
<dbReference type="Proteomes" id="UP000032746">
    <property type="component" value="Plasmid p1AB5075"/>
</dbReference>